<organism evidence="1 2">
    <name type="scientific">Mycena sanguinolenta</name>
    <dbReference type="NCBI Taxonomy" id="230812"/>
    <lineage>
        <taxon>Eukaryota</taxon>
        <taxon>Fungi</taxon>
        <taxon>Dikarya</taxon>
        <taxon>Basidiomycota</taxon>
        <taxon>Agaricomycotina</taxon>
        <taxon>Agaricomycetes</taxon>
        <taxon>Agaricomycetidae</taxon>
        <taxon>Agaricales</taxon>
        <taxon>Marasmiineae</taxon>
        <taxon>Mycenaceae</taxon>
        <taxon>Mycena</taxon>
    </lineage>
</organism>
<sequence length="145" mass="15870">MLLAPFPSVLPATSSILDFNLRIISPSLLFPTLPRNTLTHTHTHANASSSFPSSLDPPRSLALAISSSRSTAFSFDVCSRNLLVSSLPASVFSSPTEAQDLVEWRSSRILARILFNAPLKLLLPVAHFLLFLLFAPHRPHHLCCS</sequence>
<evidence type="ECO:0000313" key="1">
    <source>
        <dbReference type="EMBL" id="KAF7375826.1"/>
    </source>
</evidence>
<dbReference type="AlphaFoldDB" id="A0A8H6ZFA7"/>
<gene>
    <name evidence="1" type="ORF">MSAN_00472500</name>
</gene>
<name>A0A8H6ZFA7_9AGAR</name>
<keyword evidence="2" id="KW-1185">Reference proteome</keyword>
<evidence type="ECO:0000313" key="2">
    <source>
        <dbReference type="Proteomes" id="UP000623467"/>
    </source>
</evidence>
<dbReference type="EMBL" id="JACAZH010000002">
    <property type="protein sequence ID" value="KAF7375826.1"/>
    <property type="molecule type" value="Genomic_DNA"/>
</dbReference>
<dbReference type="Proteomes" id="UP000623467">
    <property type="component" value="Unassembled WGS sequence"/>
</dbReference>
<accession>A0A8H6ZFA7</accession>
<protein>
    <submittedName>
        <fullName evidence="1">Uncharacterized protein</fullName>
    </submittedName>
</protein>
<proteinExistence type="predicted"/>
<reference evidence="1" key="1">
    <citation type="submission" date="2020-05" db="EMBL/GenBank/DDBJ databases">
        <title>Mycena genomes resolve the evolution of fungal bioluminescence.</title>
        <authorList>
            <person name="Tsai I.J."/>
        </authorList>
    </citation>
    <scope>NUCLEOTIDE SEQUENCE</scope>
    <source>
        <strain evidence="1">160909Yilan</strain>
    </source>
</reference>
<comment type="caution">
    <text evidence="1">The sequence shown here is derived from an EMBL/GenBank/DDBJ whole genome shotgun (WGS) entry which is preliminary data.</text>
</comment>